<evidence type="ECO:0000313" key="2">
    <source>
        <dbReference type="EMBL" id="SEV89357.1"/>
    </source>
</evidence>
<dbReference type="STRING" id="364200.SAMN04488515_0103"/>
<proteinExistence type="inferred from homology"/>
<keyword evidence="1" id="KW-0132">Cell division</keyword>
<dbReference type="Proteomes" id="UP000199167">
    <property type="component" value="Unassembled WGS sequence"/>
</dbReference>
<keyword evidence="3" id="KW-1185">Reference proteome</keyword>
<dbReference type="Pfam" id="PF13174">
    <property type="entry name" value="TPR_6"/>
    <property type="match status" value="1"/>
</dbReference>
<dbReference type="GO" id="GO:0030288">
    <property type="term" value="C:outer membrane-bounded periplasmic space"/>
    <property type="evidence" value="ECO:0007669"/>
    <property type="project" value="UniProtKB-UniRule"/>
</dbReference>
<evidence type="ECO:0000313" key="3">
    <source>
        <dbReference type="Proteomes" id="UP000199167"/>
    </source>
</evidence>
<dbReference type="NCBIfam" id="TIGR02795">
    <property type="entry name" value="tol_pal_ybgF"/>
    <property type="match status" value="1"/>
</dbReference>
<sequence length="273" mass="28608" precursor="true">MLTRFSLVLAMGLAAPFAVSAQDQTLADIRQQLSVLYVDIQRLRTELSTTGALTTGAVGNTPLDRLNAIESELQRLTSKTEELEFRVNRITVDGTNRIGDLEFRLCELEEGCDITQLGDTPSLGGNDSAISVPAPAPSNETGGPALAVGEQADLTRAQEALAESDFRSAADILATFSETYPGSSVTAKAAFLRGQALEGLGETADAARAYLESFSANADSEEAPQALYRLGAALGDLGQTQDACLTLGEVSVRYPGNPAVADAQATMQSLGCS</sequence>
<dbReference type="EMBL" id="FOIZ01000001">
    <property type="protein sequence ID" value="SEV89357.1"/>
    <property type="molecule type" value="Genomic_DNA"/>
</dbReference>
<comment type="subcellular location">
    <subcellularLocation>
        <location evidence="1">Periplasm</location>
    </subcellularLocation>
</comment>
<organism evidence="2 3">
    <name type="scientific">Cognatiyoonia koreensis</name>
    <dbReference type="NCBI Taxonomy" id="364200"/>
    <lineage>
        <taxon>Bacteria</taxon>
        <taxon>Pseudomonadati</taxon>
        <taxon>Pseudomonadota</taxon>
        <taxon>Alphaproteobacteria</taxon>
        <taxon>Rhodobacterales</taxon>
        <taxon>Paracoccaceae</taxon>
        <taxon>Cognatiyoonia</taxon>
    </lineage>
</organism>
<evidence type="ECO:0000256" key="1">
    <source>
        <dbReference type="HAMAP-Rule" id="MF_02066"/>
    </source>
</evidence>
<dbReference type="SUPFAM" id="SSF48452">
    <property type="entry name" value="TPR-like"/>
    <property type="match status" value="1"/>
</dbReference>
<dbReference type="GO" id="GO:0043093">
    <property type="term" value="P:FtsZ-dependent cytokinesis"/>
    <property type="evidence" value="ECO:0007669"/>
    <property type="project" value="UniProtKB-UniRule"/>
</dbReference>
<dbReference type="Gene3D" id="1.25.40.10">
    <property type="entry name" value="Tetratricopeptide repeat domain"/>
    <property type="match status" value="1"/>
</dbReference>
<gene>
    <name evidence="1" type="primary">cpoB</name>
    <name evidence="2" type="ORF">SAMN04488515_0103</name>
</gene>
<comment type="function">
    <text evidence="1">Mediates coordination of peptidoglycan synthesis and outer membrane constriction during cell division.</text>
</comment>
<feature type="chain" id="PRO_5011800803" description="Cell division coordinator CpoB" evidence="1">
    <location>
        <begin position="22"/>
        <end position="273"/>
    </location>
</feature>
<feature type="signal peptide" evidence="1">
    <location>
        <begin position="1"/>
        <end position="21"/>
    </location>
</feature>
<reference evidence="2 3" key="1">
    <citation type="submission" date="2016-10" db="EMBL/GenBank/DDBJ databases">
        <authorList>
            <person name="de Groot N.N."/>
        </authorList>
    </citation>
    <scope>NUCLEOTIDE SEQUENCE [LARGE SCALE GENOMIC DNA]</scope>
    <source>
        <strain evidence="2 3">DSM 17925</strain>
    </source>
</reference>
<name>A0A1I0MME4_9RHOB</name>
<dbReference type="HAMAP" id="MF_02066">
    <property type="entry name" value="CpoB"/>
    <property type="match status" value="1"/>
</dbReference>
<keyword evidence="1" id="KW-0574">Periplasm</keyword>
<accession>A0A1I0MME4</accession>
<keyword evidence="1" id="KW-0131">Cell cycle</keyword>
<dbReference type="OrthoDB" id="9763909at2"/>
<comment type="similarity">
    <text evidence="1">Belongs to the CpoB family.</text>
</comment>
<dbReference type="AlphaFoldDB" id="A0A1I0MME4"/>
<dbReference type="InterPro" id="IPR034706">
    <property type="entry name" value="CpoB"/>
</dbReference>
<keyword evidence="1" id="KW-0732">Signal</keyword>
<dbReference type="RefSeq" id="WP_089988946.1">
    <property type="nucleotide sequence ID" value="NZ_FOIZ01000001.1"/>
</dbReference>
<dbReference type="InterPro" id="IPR011990">
    <property type="entry name" value="TPR-like_helical_dom_sf"/>
</dbReference>
<dbReference type="InterPro" id="IPR014162">
    <property type="entry name" value="CpoB_C"/>
</dbReference>
<protein>
    <recommendedName>
        <fullName evidence="1">Cell division coordinator CpoB</fullName>
    </recommendedName>
</protein>
<dbReference type="InterPro" id="IPR019734">
    <property type="entry name" value="TPR_rpt"/>
</dbReference>